<evidence type="ECO:0008006" key="3">
    <source>
        <dbReference type="Google" id="ProtNLM"/>
    </source>
</evidence>
<dbReference type="SUPFAM" id="SSF52266">
    <property type="entry name" value="SGNH hydrolase"/>
    <property type="match status" value="1"/>
</dbReference>
<dbReference type="CDD" id="cd00229">
    <property type="entry name" value="SGNH_hydrolase"/>
    <property type="match status" value="1"/>
</dbReference>
<keyword evidence="2" id="KW-1185">Reference proteome</keyword>
<comment type="caution">
    <text evidence="1">The sequence shown here is derived from an EMBL/GenBank/DDBJ whole genome shotgun (WGS) entry which is preliminary data.</text>
</comment>
<dbReference type="RefSeq" id="WP_188640587.1">
    <property type="nucleotide sequence ID" value="NZ_BMHM01000009.1"/>
</dbReference>
<dbReference type="InterPro" id="IPR036514">
    <property type="entry name" value="SGNH_hydro_sf"/>
</dbReference>
<dbReference type="Gene3D" id="3.40.50.1110">
    <property type="entry name" value="SGNH hydrolase"/>
    <property type="match status" value="1"/>
</dbReference>
<organism evidence="1 2">
    <name type="scientific">Vreelandella lutescens</name>
    <dbReference type="NCBI Taxonomy" id="1602943"/>
    <lineage>
        <taxon>Bacteria</taxon>
        <taxon>Pseudomonadati</taxon>
        <taxon>Pseudomonadota</taxon>
        <taxon>Gammaproteobacteria</taxon>
        <taxon>Oceanospirillales</taxon>
        <taxon>Halomonadaceae</taxon>
        <taxon>Vreelandella</taxon>
    </lineage>
</organism>
<evidence type="ECO:0000313" key="1">
    <source>
        <dbReference type="EMBL" id="GGC99835.1"/>
    </source>
</evidence>
<proteinExistence type="predicted"/>
<name>A0ABQ1PMV9_9GAMM</name>
<sequence length="351" mass="39011">MNILFVGGSNLVIRDGLSTLIPQCLSASGVEVENVFNISVGATGSLFGLENLSMFGKKNIDLVFVEYGINDLPLHSNDKRLWGYAFSALLDKISEKYPSAMLVTILLGRRRERFWEKQAKMHEGMSNITHRYGGLVVDIDSLLKHKSQRIAALDSFYLDDSHYQSPFVTRYISETVVSEFLVAKELGFFNDKKVLLDNDLPRLGLSSVSGEIKCYENSRFMQKTTVLKKNEPVVLSVPGVPVGISFISEFESCSLLIEAGEKKKIINTKRKKASLGRFSFILKQTPLYNFFASDVGFAGMTEVKLTAVDTSSAGWDASIMQNTYGMEPAEPESNSKIFISHISSCFVKKAS</sequence>
<evidence type="ECO:0000313" key="2">
    <source>
        <dbReference type="Proteomes" id="UP000597301"/>
    </source>
</evidence>
<gene>
    <name evidence="1" type="ORF">GCM10011382_32950</name>
</gene>
<accession>A0ABQ1PMV9</accession>
<reference evidence="2" key="1">
    <citation type="journal article" date="2019" name="Int. J. Syst. Evol. Microbiol.">
        <title>The Global Catalogue of Microorganisms (GCM) 10K type strain sequencing project: providing services to taxonomists for standard genome sequencing and annotation.</title>
        <authorList>
            <consortium name="The Broad Institute Genomics Platform"/>
            <consortium name="The Broad Institute Genome Sequencing Center for Infectious Disease"/>
            <person name="Wu L."/>
            <person name="Ma J."/>
        </authorList>
    </citation>
    <scope>NUCLEOTIDE SEQUENCE [LARGE SCALE GENOMIC DNA]</scope>
    <source>
        <strain evidence="2">CGMCC 1.15122</strain>
    </source>
</reference>
<dbReference type="Proteomes" id="UP000597301">
    <property type="component" value="Unassembled WGS sequence"/>
</dbReference>
<protein>
    <recommendedName>
        <fullName evidence="3">SGNH hydrolase-type esterase domain-containing protein</fullName>
    </recommendedName>
</protein>
<dbReference type="EMBL" id="BMHM01000009">
    <property type="protein sequence ID" value="GGC99835.1"/>
    <property type="molecule type" value="Genomic_DNA"/>
</dbReference>